<dbReference type="PATRIC" id="fig|1116472.3.peg.1085"/>
<proteinExistence type="inferred from homology"/>
<gene>
    <name evidence="4" type="ORF">MGMO_37c00290</name>
</gene>
<accession>V5C8P3</accession>
<reference evidence="4 5" key="1">
    <citation type="journal article" date="2013" name="Genome Announc.">
        <title>Draft Genome Sequence of the Methanotrophic Gammaproteobacterium Methyloglobulus morosus DSM 22980 Strain KoM1.</title>
        <authorList>
            <person name="Poehlein A."/>
            <person name="Deutzmann J.S."/>
            <person name="Daniel R."/>
            <person name="Simeonova D.D."/>
        </authorList>
    </citation>
    <scope>NUCLEOTIDE SEQUENCE [LARGE SCALE GENOMIC DNA]</scope>
    <source>
        <strain evidence="4 5">KoM1</strain>
    </source>
</reference>
<feature type="signal peptide" evidence="3">
    <location>
        <begin position="1"/>
        <end position="20"/>
    </location>
</feature>
<evidence type="ECO:0000256" key="3">
    <source>
        <dbReference type="SAM" id="SignalP"/>
    </source>
</evidence>
<evidence type="ECO:0000256" key="2">
    <source>
        <dbReference type="PIRNR" id="PIRNR002094"/>
    </source>
</evidence>
<comment type="caution">
    <text evidence="4">The sequence shown here is derived from an EMBL/GenBank/DDBJ whole genome shotgun (WGS) entry which is preliminary data.</text>
</comment>
<dbReference type="Proteomes" id="UP000017842">
    <property type="component" value="Unassembled WGS sequence"/>
</dbReference>
<dbReference type="PIRSF" id="PIRSF002094">
    <property type="entry name" value="OMP26_Skp"/>
    <property type="match status" value="1"/>
</dbReference>
<evidence type="ECO:0000256" key="1">
    <source>
        <dbReference type="ARBA" id="ARBA00022729"/>
    </source>
</evidence>
<sequence>MKTKIALFLGLLLVANVSFADLKIGVVNIGAVLEKAPQAEKAKKRLEQEFKPRDTQLVNQQKDIQAMQEKLKKDASVMGESQRNKLEVELQDKIRDAKRSQQEFSEDFNARRNDELGKLQRRIVEAIKAIAKDQEFDLILTDGVIYSSPQMDITSQLQQKLSTLPE</sequence>
<dbReference type="RefSeq" id="WP_023493940.1">
    <property type="nucleotide sequence ID" value="NZ_AYLO01000036.1"/>
</dbReference>
<evidence type="ECO:0000313" key="5">
    <source>
        <dbReference type="Proteomes" id="UP000017842"/>
    </source>
</evidence>
<dbReference type="SUPFAM" id="SSF111384">
    <property type="entry name" value="OmpH-like"/>
    <property type="match status" value="1"/>
</dbReference>
<dbReference type="PANTHER" id="PTHR35089:SF1">
    <property type="entry name" value="CHAPERONE PROTEIN SKP"/>
    <property type="match status" value="1"/>
</dbReference>
<dbReference type="EMBL" id="AYLO01000036">
    <property type="protein sequence ID" value="ESS73068.1"/>
    <property type="molecule type" value="Genomic_DNA"/>
</dbReference>
<evidence type="ECO:0000313" key="4">
    <source>
        <dbReference type="EMBL" id="ESS73068.1"/>
    </source>
</evidence>
<comment type="similarity">
    <text evidence="2">Belongs to the skp family.</text>
</comment>
<feature type="chain" id="PRO_5004731833" evidence="3">
    <location>
        <begin position="21"/>
        <end position="166"/>
    </location>
</feature>
<keyword evidence="1 3" id="KW-0732">Signal</keyword>
<dbReference type="GO" id="GO:0050821">
    <property type="term" value="P:protein stabilization"/>
    <property type="evidence" value="ECO:0007669"/>
    <property type="project" value="TreeGrafter"/>
</dbReference>
<dbReference type="SMART" id="SM00935">
    <property type="entry name" value="OmpH"/>
    <property type="match status" value="1"/>
</dbReference>
<dbReference type="GO" id="GO:0005829">
    <property type="term" value="C:cytosol"/>
    <property type="evidence" value="ECO:0007669"/>
    <property type="project" value="TreeGrafter"/>
</dbReference>
<protein>
    <submittedName>
        <fullName evidence="4">Outer membrane chaperone Skp</fullName>
    </submittedName>
</protein>
<dbReference type="AlphaFoldDB" id="V5C8P3"/>
<dbReference type="PANTHER" id="PTHR35089">
    <property type="entry name" value="CHAPERONE PROTEIN SKP"/>
    <property type="match status" value="1"/>
</dbReference>
<keyword evidence="5" id="KW-1185">Reference proteome</keyword>
<dbReference type="InterPro" id="IPR005632">
    <property type="entry name" value="Chaperone_Skp"/>
</dbReference>
<dbReference type="STRING" id="1116472.MGMO_37c00290"/>
<dbReference type="InterPro" id="IPR024930">
    <property type="entry name" value="Skp_dom_sf"/>
</dbReference>
<dbReference type="Pfam" id="PF03938">
    <property type="entry name" value="OmpH"/>
    <property type="match status" value="1"/>
</dbReference>
<organism evidence="4 5">
    <name type="scientific">Methyloglobulus morosus KoM1</name>
    <dbReference type="NCBI Taxonomy" id="1116472"/>
    <lineage>
        <taxon>Bacteria</taxon>
        <taxon>Pseudomonadati</taxon>
        <taxon>Pseudomonadota</taxon>
        <taxon>Gammaproteobacteria</taxon>
        <taxon>Methylococcales</taxon>
        <taxon>Methylococcaceae</taxon>
        <taxon>Methyloglobulus</taxon>
    </lineage>
</organism>
<name>V5C8P3_9GAMM</name>
<dbReference type="GO" id="GO:0051082">
    <property type="term" value="F:unfolded protein binding"/>
    <property type="evidence" value="ECO:0007669"/>
    <property type="project" value="InterPro"/>
</dbReference>
<dbReference type="Gene3D" id="3.30.910.20">
    <property type="entry name" value="Skp domain"/>
    <property type="match status" value="1"/>
</dbReference>
<dbReference type="OrthoDB" id="5294628at2"/>
<dbReference type="eggNOG" id="COG2825">
    <property type="taxonomic scope" value="Bacteria"/>
</dbReference>